<dbReference type="AlphaFoldDB" id="A0A6A4WPR9"/>
<feature type="region of interest" description="Disordered" evidence="2">
    <location>
        <begin position="325"/>
        <end position="363"/>
    </location>
</feature>
<gene>
    <name evidence="3" type="primary">aste1_2</name>
    <name evidence="3" type="ORF">FJT64_019444</name>
</gene>
<keyword evidence="4" id="KW-1185">Reference proteome</keyword>
<feature type="compositionally biased region" description="Low complexity" evidence="2">
    <location>
        <begin position="334"/>
        <end position="343"/>
    </location>
</feature>
<evidence type="ECO:0000313" key="3">
    <source>
        <dbReference type="EMBL" id="KAF0309456.1"/>
    </source>
</evidence>
<proteinExistence type="inferred from homology"/>
<dbReference type="PANTHER" id="PTHR15665">
    <property type="entry name" value="ASTEROID PROTEIN"/>
    <property type="match status" value="1"/>
</dbReference>
<accession>A0A6A4WPR9</accession>
<dbReference type="OrthoDB" id="25987at2759"/>
<dbReference type="EMBL" id="VIIS01000401">
    <property type="protein sequence ID" value="KAF0309456.1"/>
    <property type="molecule type" value="Genomic_DNA"/>
</dbReference>
<comment type="similarity">
    <text evidence="1">Belongs to the asteroid family.</text>
</comment>
<evidence type="ECO:0000313" key="4">
    <source>
        <dbReference type="Proteomes" id="UP000440578"/>
    </source>
</evidence>
<dbReference type="Proteomes" id="UP000440578">
    <property type="component" value="Unassembled WGS sequence"/>
</dbReference>
<sequence>MVRYLTSFARKHGLLRQECVSHCPLVVDGNDLMVSLENRYYDETAGGGIYQNYDGNVATFFCDLQRCGISPVVLLHDELPVRLGISPEDMEFDSDIIQQSYKDHGFLLAENETSQLLRKNIFFQVLRRLEIPHIVCLNDATAEVTALARKLDCPIMGNQNKYLTQNIVAVKVPRKRAVLQLRHPPPGQTGFYMPCEVFHPERFLKKFGITAEMLPLVSTIPGTIPHPPDLFDSFFETLGEQHHSEREQLQRLDLLLPWLSVQESMEAALEEVLCICHISELIKWDIKDQIFRIKSCQKEKRSLEFLRDARTMVLSKGMVMCDIAAPVTPPAPSDPTSATSDDANPSTSGPPIPARKPPLYDPTPPAAKTVPAWVKFPHPPALRQAAASGTVRTSCLRAVYNVPMMLIPRVEDDDLPFSRMAAVPLQARLAALLGTPTQPLLLLGVHRGESHQMLASCTWRAPLLERVLLGGEQSRLRAALSTLQLRPNTLDALPELLRLPAAALVEWRRVTTPRSGRGQVRAVLLTLLAMTPAGTPPSALGLSASAAAEWRARAWPWRVFQPSRGRTDRRAMHAQNELQDVYKTVLSVNEVLDQPLQQLDVVDTIHVPMSMLFGFASSGDAITEPGEEVMSLVDAVADTIEEEVRWWLDSGRQDSGSAGGVSPHWAHLRTKSCHVLRGSRWFIYNSVLGLIALVKSGFIADAHCCKKYGTAV</sequence>
<dbReference type="InterPro" id="IPR026832">
    <property type="entry name" value="Asteroid"/>
</dbReference>
<protein>
    <submittedName>
        <fullName evidence="3">Protein asteroid 1</fullName>
    </submittedName>
</protein>
<evidence type="ECO:0000256" key="2">
    <source>
        <dbReference type="SAM" id="MobiDB-lite"/>
    </source>
</evidence>
<evidence type="ECO:0000256" key="1">
    <source>
        <dbReference type="ARBA" id="ARBA00007398"/>
    </source>
</evidence>
<organism evidence="3 4">
    <name type="scientific">Amphibalanus amphitrite</name>
    <name type="common">Striped barnacle</name>
    <name type="synonym">Balanus amphitrite</name>
    <dbReference type="NCBI Taxonomy" id="1232801"/>
    <lineage>
        <taxon>Eukaryota</taxon>
        <taxon>Metazoa</taxon>
        <taxon>Ecdysozoa</taxon>
        <taxon>Arthropoda</taxon>
        <taxon>Crustacea</taxon>
        <taxon>Multicrustacea</taxon>
        <taxon>Cirripedia</taxon>
        <taxon>Thoracica</taxon>
        <taxon>Thoracicalcarea</taxon>
        <taxon>Balanomorpha</taxon>
        <taxon>Balanoidea</taxon>
        <taxon>Balanidae</taxon>
        <taxon>Amphibalaninae</taxon>
        <taxon>Amphibalanus</taxon>
    </lineage>
</organism>
<dbReference type="InterPro" id="IPR029060">
    <property type="entry name" value="PIN-like_dom_sf"/>
</dbReference>
<name>A0A6A4WPR9_AMPAM</name>
<comment type="caution">
    <text evidence="3">The sequence shown here is derived from an EMBL/GenBank/DDBJ whole genome shotgun (WGS) entry which is preliminary data.</text>
</comment>
<dbReference type="SUPFAM" id="SSF88723">
    <property type="entry name" value="PIN domain-like"/>
    <property type="match status" value="1"/>
</dbReference>
<reference evidence="3 4" key="1">
    <citation type="submission" date="2019-07" db="EMBL/GenBank/DDBJ databases">
        <title>Draft genome assembly of a fouling barnacle, Amphibalanus amphitrite (Darwin, 1854): The first reference genome for Thecostraca.</title>
        <authorList>
            <person name="Kim W."/>
        </authorList>
    </citation>
    <scope>NUCLEOTIDE SEQUENCE [LARGE SCALE GENOMIC DNA]</scope>
    <source>
        <strain evidence="3">SNU_AA5</strain>
        <tissue evidence="3">Soma without cirri and trophi</tissue>
    </source>
</reference>
<dbReference type="PANTHER" id="PTHR15665:SF1">
    <property type="entry name" value="PROTEIN ASTEROID HOMOLOG 1"/>
    <property type="match status" value="1"/>
</dbReference>
<feature type="compositionally biased region" description="Pro residues" evidence="2">
    <location>
        <begin position="348"/>
        <end position="363"/>
    </location>
</feature>